<keyword evidence="3" id="KW-0744">Spermatogenesis</keyword>
<dbReference type="Gene3D" id="3.30.420.610">
    <property type="entry name" value="LOTUS domain-like"/>
    <property type="match status" value="3"/>
</dbReference>
<name>A0A8C2IKF5_CYPCA</name>
<dbReference type="Proteomes" id="UP000694701">
    <property type="component" value="Unplaced"/>
</dbReference>
<feature type="domain" description="HTH OST-type" evidence="6">
    <location>
        <begin position="6"/>
        <end position="79"/>
    </location>
</feature>
<evidence type="ECO:0000256" key="3">
    <source>
        <dbReference type="ARBA" id="ARBA00022871"/>
    </source>
</evidence>
<dbReference type="GO" id="GO:0007283">
    <property type="term" value="P:spermatogenesis"/>
    <property type="evidence" value="ECO:0007669"/>
    <property type="project" value="UniProtKB-KW"/>
</dbReference>
<evidence type="ECO:0000256" key="1">
    <source>
        <dbReference type="ARBA" id="ARBA00022473"/>
    </source>
</evidence>
<evidence type="ECO:0000256" key="5">
    <source>
        <dbReference type="SAM" id="Phobius"/>
    </source>
</evidence>
<evidence type="ECO:0000313" key="8">
    <source>
        <dbReference type="Proteomes" id="UP000694701"/>
    </source>
</evidence>
<dbReference type="InterPro" id="IPR041966">
    <property type="entry name" value="LOTUS-like"/>
</dbReference>
<feature type="compositionally biased region" description="Polar residues" evidence="4">
    <location>
        <begin position="381"/>
        <end position="393"/>
    </location>
</feature>
<keyword evidence="5" id="KW-1133">Transmembrane helix</keyword>
<dbReference type="GO" id="GO:0007281">
    <property type="term" value="P:germ cell development"/>
    <property type="evidence" value="ECO:0007669"/>
    <property type="project" value="InterPro"/>
</dbReference>
<feature type="domain" description="HTH OST-type" evidence="6">
    <location>
        <begin position="290"/>
        <end position="366"/>
    </location>
</feature>
<dbReference type="PROSITE" id="PS51644">
    <property type="entry name" value="HTH_OST"/>
    <property type="match status" value="3"/>
</dbReference>
<dbReference type="InterPro" id="IPR050621">
    <property type="entry name" value="Tudor_domain_containing"/>
</dbReference>
<dbReference type="CDD" id="cd09975">
    <property type="entry name" value="LOTUS_2_TDRD5"/>
    <property type="match status" value="1"/>
</dbReference>
<dbReference type="PANTHER" id="PTHR22948:SF19">
    <property type="entry name" value="TUDOR DOMAIN-CONTAINING PROTEIN 5"/>
    <property type="match status" value="1"/>
</dbReference>
<reference evidence="7" key="1">
    <citation type="submission" date="2025-08" db="UniProtKB">
        <authorList>
            <consortium name="Ensembl"/>
        </authorList>
    </citation>
    <scope>IDENTIFICATION</scope>
</reference>
<organism evidence="7 8">
    <name type="scientific">Cyprinus carpio</name>
    <name type="common">Common carp</name>
    <dbReference type="NCBI Taxonomy" id="7962"/>
    <lineage>
        <taxon>Eukaryota</taxon>
        <taxon>Metazoa</taxon>
        <taxon>Chordata</taxon>
        <taxon>Craniata</taxon>
        <taxon>Vertebrata</taxon>
        <taxon>Euteleostomi</taxon>
        <taxon>Actinopterygii</taxon>
        <taxon>Neopterygii</taxon>
        <taxon>Teleostei</taxon>
        <taxon>Ostariophysi</taxon>
        <taxon>Cypriniformes</taxon>
        <taxon>Cyprinidae</taxon>
        <taxon>Cyprininae</taxon>
        <taxon>Cyprinus</taxon>
    </lineage>
</organism>
<evidence type="ECO:0000256" key="2">
    <source>
        <dbReference type="ARBA" id="ARBA00022782"/>
    </source>
</evidence>
<protein>
    <recommendedName>
        <fullName evidence="6">HTH OST-type domain-containing protein</fullName>
    </recommendedName>
</protein>
<sequence>MTQDQLLTGLKKDVRSLLVSAKHGLTPEQLKKDYHTMLGFPMPLRLLGFRNVLDMVKEMPDVVHLEYHLDGSIILKAVVDESTKGIQELVAKQRDPKTKANIRRGTPGNFHISYPRNQPVILPRRGQSKPALPAQLRSQLKQLLSHGPVRLSELESRYMAQFGKPLNIMQYGFYSISEMLAAATDFLIMQQSRTGSQLLLRNAIMPQNQIKHLMTNLSKPTVASPLVAKQKPVSPKAASPPERNKQDSHSPTAVPKPEPVKAEHSFEETIFKLEEELRQQILEKGTAGTVSHELKDKLRKVVAENGSGISIHNLPTEYKRMYGEELPVSQYGFLSVTEMVGALSDTLSIQKCADKSENQWMVVEFKPNDIQPTEPELSPGHGTTSSLTTESQNPSSKAYYFSCAESAWEREEVEQYTDTQESKTDRWRTSFWLFITHYVALVIFFFFTFSFRLFFSQSIWTQSAINAFQRMCCERTLVAAIHSYQEDFLLLFLCDTNTEEDVYIHLALQKEGHAIPSVTAYGLVSEKFNPVMSYFGDDQLEEVKECLSPSTSFLETQICFQGNGSLSSSQTVSSSENGETNFSSINVDSTLDIPALEFINVPDVNTAAKSGKVNPSEAPQADDSLCCSEWDQGWTAEDETDKTKLEPDVNTEDESKPETVPNPLPVQAAVCEPQMCASPVEPKPISTACTSPHTPDPIRISSGYPVFPGVPVNLVQPPLSHFMMQLFGSPGHLGPVPNPLFQHHTSPLALRPAARLSAGASILHWRSNYIA</sequence>
<dbReference type="PANTHER" id="PTHR22948">
    <property type="entry name" value="TUDOR DOMAIN CONTAINING PROTEIN"/>
    <property type="match status" value="1"/>
</dbReference>
<feature type="region of interest" description="Disordered" evidence="4">
    <location>
        <begin position="636"/>
        <end position="663"/>
    </location>
</feature>
<keyword evidence="1" id="KW-0217">Developmental protein</keyword>
<keyword evidence="5" id="KW-0812">Transmembrane</keyword>
<feature type="domain" description="HTH OST-type" evidence="6">
    <location>
        <begin position="128"/>
        <end position="204"/>
    </location>
</feature>
<dbReference type="Ensembl" id="ENSCCRT00020089159.1">
    <property type="protein sequence ID" value="ENSCCRP00020081424.1"/>
    <property type="gene ID" value="ENSCCRG00020037660.1"/>
</dbReference>
<feature type="transmembrane region" description="Helical" evidence="5">
    <location>
        <begin position="431"/>
        <end position="455"/>
    </location>
</feature>
<dbReference type="Gene3D" id="2.40.50.90">
    <property type="match status" value="1"/>
</dbReference>
<keyword evidence="2" id="KW-0221">Differentiation</keyword>
<dbReference type="InterPro" id="IPR037982">
    <property type="entry name" value="TDRD5_LOTUS_2"/>
</dbReference>
<dbReference type="InterPro" id="IPR035437">
    <property type="entry name" value="SNase_OB-fold_sf"/>
</dbReference>
<feature type="region of interest" description="Disordered" evidence="4">
    <location>
        <begin position="371"/>
        <end position="393"/>
    </location>
</feature>
<accession>A0A8C2IKF5</accession>
<evidence type="ECO:0000256" key="4">
    <source>
        <dbReference type="SAM" id="MobiDB-lite"/>
    </source>
</evidence>
<evidence type="ECO:0000313" key="7">
    <source>
        <dbReference type="Ensembl" id="ENSCCRP00020081424.1"/>
    </source>
</evidence>
<dbReference type="AlphaFoldDB" id="A0A8C2IKF5"/>
<evidence type="ECO:0000259" key="6">
    <source>
        <dbReference type="PROSITE" id="PS51644"/>
    </source>
</evidence>
<feature type="compositionally biased region" description="Basic and acidic residues" evidence="4">
    <location>
        <begin position="641"/>
        <end position="657"/>
    </location>
</feature>
<proteinExistence type="predicted"/>
<dbReference type="InterPro" id="IPR025605">
    <property type="entry name" value="OST-HTH/LOTUS_dom"/>
</dbReference>
<feature type="region of interest" description="Disordered" evidence="4">
    <location>
        <begin position="226"/>
        <end position="261"/>
    </location>
</feature>
<keyword evidence="5" id="KW-0472">Membrane</keyword>
<dbReference type="Pfam" id="PF12872">
    <property type="entry name" value="OST-HTH"/>
    <property type="match status" value="3"/>
</dbReference>